<protein>
    <submittedName>
        <fullName evidence="2">LTXXQ motif protein</fullName>
    </submittedName>
</protein>
<comment type="caution">
    <text evidence="2">The sequence shown here is derived from an EMBL/GenBank/DDBJ whole genome shotgun (WGS) entry which is preliminary data.</text>
</comment>
<evidence type="ECO:0000313" key="3">
    <source>
        <dbReference type="Proteomes" id="UP000288002"/>
    </source>
</evidence>
<dbReference type="RefSeq" id="WP_127647351.1">
    <property type="nucleotide sequence ID" value="NZ_MKWS01000001.1"/>
</dbReference>
<dbReference type="Proteomes" id="UP000288002">
    <property type="component" value="Unassembled WGS sequence"/>
</dbReference>
<reference evidence="2 3" key="1">
    <citation type="submission" date="2016-10" db="EMBL/GenBank/DDBJ databases">
        <title>Search of new enzymes for the oxidation of sulfur compounds.</title>
        <authorList>
            <person name="Novo A."/>
            <person name="Moreira I.S."/>
            <person name="Castro P.M."/>
        </authorList>
    </citation>
    <scope>NUCLEOTIDE SEQUENCE [LARGE SCALE GENOMIC DNA]</scope>
    <source>
        <strain evidence="2 3">A9</strain>
    </source>
</reference>
<dbReference type="Pfam" id="PF07813">
    <property type="entry name" value="LTXXQ"/>
    <property type="match status" value="1"/>
</dbReference>
<feature type="chain" id="PRO_5041666110" evidence="1">
    <location>
        <begin position="28"/>
        <end position="207"/>
    </location>
</feature>
<accession>A0AA94JM93</accession>
<name>A0AA94JM93_9PSED</name>
<dbReference type="AlphaFoldDB" id="A0AA94JM93"/>
<dbReference type="InterPro" id="IPR012899">
    <property type="entry name" value="LTXXQ"/>
</dbReference>
<organism evidence="2 3">
    <name type="scientific">Pseudomonas koreensis</name>
    <dbReference type="NCBI Taxonomy" id="198620"/>
    <lineage>
        <taxon>Bacteria</taxon>
        <taxon>Pseudomonadati</taxon>
        <taxon>Pseudomonadota</taxon>
        <taxon>Gammaproteobacteria</taxon>
        <taxon>Pseudomonadales</taxon>
        <taxon>Pseudomonadaceae</taxon>
        <taxon>Pseudomonas</taxon>
    </lineage>
</organism>
<evidence type="ECO:0000313" key="2">
    <source>
        <dbReference type="EMBL" id="RVD79815.1"/>
    </source>
</evidence>
<sequence>MNKSSVIGQCMLIAASVFLMPSSNVFANPTMSPQGGMYHHSQDFDWVKHTQQSLDALKAKLNLKPEQMPAWETWATGVIADANQQLEKDKTRHNEMASAKQALINETTPERMAKGIERLRAKTNWMQAQLVRLEAAQARTKTFYDALGTDQKTIFDLFWAVMHHRNAGYGGSRMPMQMSMPMPMPMPMPMHMSNPQMDGDQDQTDQK</sequence>
<feature type="signal peptide" evidence="1">
    <location>
        <begin position="1"/>
        <end position="27"/>
    </location>
</feature>
<evidence type="ECO:0000256" key="1">
    <source>
        <dbReference type="SAM" id="SignalP"/>
    </source>
</evidence>
<proteinExistence type="predicted"/>
<keyword evidence="1" id="KW-0732">Signal</keyword>
<gene>
    <name evidence="2" type="ORF">A9HBioS_0339</name>
</gene>
<dbReference type="EMBL" id="MKWS01000001">
    <property type="protein sequence ID" value="RVD79815.1"/>
    <property type="molecule type" value="Genomic_DNA"/>
</dbReference>
<dbReference type="GO" id="GO:0042597">
    <property type="term" value="C:periplasmic space"/>
    <property type="evidence" value="ECO:0007669"/>
    <property type="project" value="InterPro"/>
</dbReference>